<feature type="compositionally biased region" description="Basic and acidic residues" evidence="2">
    <location>
        <begin position="513"/>
        <end position="528"/>
    </location>
</feature>
<dbReference type="Pfam" id="PF07065">
    <property type="entry name" value="D123"/>
    <property type="match status" value="1"/>
</dbReference>
<proteinExistence type="inferred from homology"/>
<sequence>MPLWTRGSESTGTMATSEARIGAAAGSVGNADFEIQSGSERACLERCDTRFHVPLGKALPLLRFLLEHYRGNSTVFLEAEKKVPLTYSRIREVNGAAAAEALFGTKGLLEKSNVTNETEPQDTKSNGGDQDCCGQNCSAGAMEAAFCRREDCWCRTLLSFRGSLAIPVNPCSSGSLEAIEEEARKAAAVLRTGSQDHLSLTEGLLTRAILHCQVNVEAGHLDVWPGSKLTDPADELLAREHQAHVKRRFVESVRDMSEEAKRQAVSDAAENAKTNTEDWSSKAVEDTQENSTGVFRPENADVREAEERTCMHFTFRDRKGTLHFREAVAAALGADFWDSDKKEEKEEEVTNGRQRSLETGDTKLAEPLLEQLLFVLWGPADSTFTEEVLACRPSVWRSRLAVCSECSGVKSTCCQRYACKQSCCECCLRVGKEDPSRGHSAAQQTCEHSLSDVEERKPEGCGIPAGEKDEELNFVEFFDCTCSRFRSCVIPIADRDVAEYLDEDSLLLPEGAKGGRDSDAESGKKNERLVNYTFAPPATDESDSDDSWNYDPSSSSDEEDSDPDPPQPGSTTVQLPSSAPRRRLTSESETEGRTGVSSTEAENAPSSAAGDSRLTGTSGAVARARKSLHASDSVRHFSKRIERAISLLGDSCVPFVNSVCPTDARWMVSGATFTNRTSAFGSTTASVSTSSSTMAFCCSHAWEVLLLLKSSQHVSDALARPLHGCVDLLVEPATFSNIGDLCTAEPPEGKTGCLRDARAGARHDVSESQSFAGAGGVGNVQKKKEGNETEETLQGRPFQAFPAHAVREFSRVHVALPLWAEGAEPGDSTDPSNLTPVEGRAGSEGQKTSVSRAFKISNEKDEAEEQSIVYPQVAFGAASEWRERVRVLDELSLVETKRLEEGMEFRCFINGGQLLGISQRYLQDYFPFLVNKPQLQVQVKRSIAAFVARAVLGAEANSGKNPVQKKPFLRRFVVDVYVQRKQKREAKSASEELPGRFKCWLLNVLPWGQKTESLLFSWEELRILAYTSRVSGTFLEAQSDISNTCAEAELQTFSGGGSGNLELRIIEDPDEADASLRDGTLQLPKELQDIARVAGARGIERGAPSLDDLLYDLQAAHADALRSQKKHGAKEGK</sequence>
<evidence type="ECO:0000313" key="4">
    <source>
        <dbReference type="Proteomes" id="UP000028837"/>
    </source>
</evidence>
<feature type="region of interest" description="Disordered" evidence="2">
    <location>
        <begin position="264"/>
        <end position="291"/>
    </location>
</feature>
<dbReference type="AlphaFoldDB" id="A0A086KV78"/>
<feature type="compositionally biased region" description="Polar residues" evidence="2">
    <location>
        <begin position="595"/>
        <end position="606"/>
    </location>
</feature>
<feature type="compositionally biased region" description="Basic and acidic residues" evidence="2">
    <location>
        <begin position="275"/>
        <end position="285"/>
    </location>
</feature>
<feature type="region of interest" description="Disordered" evidence="2">
    <location>
        <begin position="822"/>
        <end position="848"/>
    </location>
</feature>
<comment type="caution">
    <text evidence="3">The sequence shown here is derived from an EMBL/GenBank/DDBJ whole genome shotgun (WGS) entry which is preliminary data.</text>
</comment>
<comment type="similarity">
    <text evidence="1">Belongs to the CDC123 family.</text>
</comment>
<protein>
    <submittedName>
        <fullName evidence="3">Uncharacterized protein</fullName>
    </submittedName>
</protein>
<evidence type="ECO:0000313" key="3">
    <source>
        <dbReference type="EMBL" id="KFG48296.1"/>
    </source>
</evidence>
<dbReference type="EMBL" id="AHZU02000113">
    <property type="protein sequence ID" value="KFG48296.1"/>
    <property type="molecule type" value="Genomic_DNA"/>
</dbReference>
<dbReference type="OrthoDB" id="360540at2759"/>
<accession>A0A086KV78</accession>
<gene>
    <name evidence="3" type="ORF">TGDOM2_230580</name>
</gene>
<name>A0A086KV78_TOXGO</name>
<evidence type="ECO:0000256" key="2">
    <source>
        <dbReference type="SAM" id="MobiDB-lite"/>
    </source>
</evidence>
<dbReference type="PANTHER" id="PTHR15323:SF6">
    <property type="entry name" value="CELL DIVISION CYCLE PROTEIN 123 HOMOLOG"/>
    <property type="match status" value="1"/>
</dbReference>
<dbReference type="Proteomes" id="UP000028837">
    <property type="component" value="Unassembled WGS sequence"/>
</dbReference>
<dbReference type="VEuPathDB" id="ToxoDB:TGDOM2_230580"/>
<evidence type="ECO:0000256" key="1">
    <source>
        <dbReference type="ARBA" id="ARBA00011047"/>
    </source>
</evidence>
<dbReference type="GO" id="GO:0005737">
    <property type="term" value="C:cytoplasm"/>
    <property type="evidence" value="ECO:0007669"/>
    <property type="project" value="TreeGrafter"/>
</dbReference>
<feature type="region of interest" description="Disordered" evidence="2">
    <location>
        <begin position="508"/>
        <end position="620"/>
    </location>
</feature>
<dbReference type="InterPro" id="IPR009772">
    <property type="entry name" value="CDC123"/>
</dbReference>
<organism evidence="3 4">
    <name type="scientific">Toxoplasma gondii GAB2-2007-GAL-DOM2</name>
    <dbReference type="NCBI Taxonomy" id="1130820"/>
    <lineage>
        <taxon>Eukaryota</taxon>
        <taxon>Sar</taxon>
        <taxon>Alveolata</taxon>
        <taxon>Apicomplexa</taxon>
        <taxon>Conoidasida</taxon>
        <taxon>Coccidia</taxon>
        <taxon>Eucoccidiorida</taxon>
        <taxon>Eimeriorina</taxon>
        <taxon>Sarcocystidae</taxon>
        <taxon>Toxoplasma</taxon>
    </lineage>
</organism>
<reference evidence="3 4" key="1">
    <citation type="submission" date="2014-02" db="EMBL/GenBank/DDBJ databases">
        <authorList>
            <person name="Sibley D."/>
            <person name="Venepally P."/>
            <person name="Karamycheva S."/>
            <person name="Hadjithomas M."/>
            <person name="Khan A."/>
            <person name="Brunk B."/>
            <person name="Roos D."/>
            <person name="Caler E."/>
            <person name="Lorenzi H."/>
        </authorList>
    </citation>
    <scope>NUCLEOTIDE SEQUENCE [LARGE SCALE GENOMIC DNA]</scope>
    <source>
        <strain evidence="3 4">GAB2-2007-GAL-DOM2</strain>
    </source>
</reference>
<dbReference type="PANTHER" id="PTHR15323">
    <property type="entry name" value="D123 PROTEIN"/>
    <property type="match status" value="1"/>
</dbReference>
<feature type="region of interest" description="Disordered" evidence="2">
    <location>
        <begin position="764"/>
        <end position="792"/>
    </location>
</feature>